<sequence>MIGCEIEVVVTVKEKEDVCGIIALGEVLGLSGCGAVLGGEVGEVGQSQHLGKGVQEGEVQQGWAKGSWCCVRAMSQVILFMWSSRHAVNSLRTSLLRERGTWFSSLCYGSLSVAVC</sequence>
<keyword evidence="2" id="KW-1185">Reference proteome</keyword>
<organism evidence="1 2">
    <name type="scientific">Portunus trituberculatus</name>
    <name type="common">Swimming crab</name>
    <name type="synonym">Neptunus trituberculatus</name>
    <dbReference type="NCBI Taxonomy" id="210409"/>
    <lineage>
        <taxon>Eukaryota</taxon>
        <taxon>Metazoa</taxon>
        <taxon>Ecdysozoa</taxon>
        <taxon>Arthropoda</taxon>
        <taxon>Crustacea</taxon>
        <taxon>Multicrustacea</taxon>
        <taxon>Malacostraca</taxon>
        <taxon>Eumalacostraca</taxon>
        <taxon>Eucarida</taxon>
        <taxon>Decapoda</taxon>
        <taxon>Pleocyemata</taxon>
        <taxon>Brachyura</taxon>
        <taxon>Eubrachyura</taxon>
        <taxon>Portunoidea</taxon>
        <taxon>Portunidae</taxon>
        <taxon>Portuninae</taxon>
        <taxon>Portunus</taxon>
    </lineage>
</organism>
<name>A0A5B7DCW2_PORTR</name>
<proteinExistence type="predicted"/>
<accession>A0A5B7DCW2</accession>
<dbReference type="AlphaFoldDB" id="A0A5B7DCW2"/>
<protein>
    <submittedName>
        <fullName evidence="1">Uncharacterized protein</fullName>
    </submittedName>
</protein>
<comment type="caution">
    <text evidence="1">The sequence shown here is derived from an EMBL/GenBank/DDBJ whole genome shotgun (WGS) entry which is preliminary data.</text>
</comment>
<dbReference type="Proteomes" id="UP000324222">
    <property type="component" value="Unassembled WGS sequence"/>
</dbReference>
<evidence type="ECO:0000313" key="1">
    <source>
        <dbReference type="EMBL" id="MPC18926.1"/>
    </source>
</evidence>
<reference evidence="1 2" key="1">
    <citation type="submission" date="2019-05" db="EMBL/GenBank/DDBJ databases">
        <title>Another draft genome of Portunus trituberculatus and its Hox gene families provides insights of decapod evolution.</title>
        <authorList>
            <person name="Jeong J.-H."/>
            <person name="Song I."/>
            <person name="Kim S."/>
            <person name="Choi T."/>
            <person name="Kim D."/>
            <person name="Ryu S."/>
            <person name="Kim W."/>
        </authorList>
    </citation>
    <scope>NUCLEOTIDE SEQUENCE [LARGE SCALE GENOMIC DNA]</scope>
    <source>
        <tissue evidence="1">Muscle</tissue>
    </source>
</reference>
<evidence type="ECO:0000313" key="2">
    <source>
        <dbReference type="Proteomes" id="UP000324222"/>
    </source>
</evidence>
<gene>
    <name evidence="1" type="ORF">E2C01_011825</name>
</gene>
<dbReference type="EMBL" id="VSRR010000722">
    <property type="protein sequence ID" value="MPC18926.1"/>
    <property type="molecule type" value="Genomic_DNA"/>
</dbReference>